<sequence length="538" mass="60394">MIEFYVKQLKAATVQELGTIIFTALKDERVYDYNRLYKTIEELQEANDNAELRQLAEIVNTFRVGSVEQLNSKIPEEYRTAEIEAKLHGLKALIVLSTTKSASFAQLLAALQLCNTFELIKVLTSLVELQKLVCSINCQLQTVTVKSIVPREIASSNQLLQLSDLLAKWKQKSETAQNILVRTYATNYICSFSKPGTEFFDYFVQNYSDIIPPLLDISKHEALVAHDAVRTLINLTSAEEPRSFFDNTERLSFDTDNIIADLYCMLLSNLCKSSSICLKILTIRLEPTPSSILKLASLSPNPPKKLKTGDTKLLPLALDYLTDLFLHGVSASSPNKNANFDFLASIKQGRDYFITVAPDGKPPLTKVIVFTEYPQLIRRGGSINILKNECFAQEYHSLLLDENGINCLPYILLPLCGNEDFDDDASFLDMEGMPTEVQLLPDDKKIEADVALRLSLVESLILLCATQESREFLRMRKVYPIMRVLHSTESDSNVADAIDRLVQLLMRDEEPVQRNISPAASISELVEQPSASSGFEEI</sequence>
<evidence type="ECO:0000256" key="1">
    <source>
        <dbReference type="ARBA" id="ARBA00006712"/>
    </source>
</evidence>
<evidence type="ECO:0000259" key="2">
    <source>
        <dbReference type="Pfam" id="PF04063"/>
    </source>
</evidence>
<feature type="domain" description="Protein HGH1 N-terminal" evidence="2">
    <location>
        <begin position="254"/>
        <end position="453"/>
    </location>
</feature>
<gene>
    <name evidence="4" type="ORF">BB561_004722</name>
</gene>
<dbReference type="InterPro" id="IPR039717">
    <property type="entry name" value="Hgh1"/>
</dbReference>
<organism evidence="4 5">
    <name type="scientific">Smittium simulii</name>
    <dbReference type="NCBI Taxonomy" id="133385"/>
    <lineage>
        <taxon>Eukaryota</taxon>
        <taxon>Fungi</taxon>
        <taxon>Fungi incertae sedis</taxon>
        <taxon>Zoopagomycota</taxon>
        <taxon>Kickxellomycotina</taxon>
        <taxon>Harpellomycetes</taxon>
        <taxon>Harpellales</taxon>
        <taxon>Legeriomycetaceae</taxon>
        <taxon>Smittium</taxon>
    </lineage>
</organism>
<dbReference type="InterPro" id="IPR016024">
    <property type="entry name" value="ARM-type_fold"/>
</dbReference>
<keyword evidence="5" id="KW-1185">Reference proteome</keyword>
<feature type="domain" description="Protein HGH1 C-terminal" evidence="3">
    <location>
        <begin position="459"/>
        <end position="511"/>
    </location>
</feature>
<evidence type="ECO:0000313" key="4">
    <source>
        <dbReference type="EMBL" id="PVU90778.1"/>
    </source>
</evidence>
<dbReference type="InterPro" id="IPR007205">
    <property type="entry name" value="Protein_HGH1_N"/>
</dbReference>
<reference evidence="4 5" key="1">
    <citation type="journal article" date="2018" name="MBio">
        <title>Comparative Genomics Reveals the Core Gene Toolbox for the Fungus-Insect Symbiosis.</title>
        <authorList>
            <person name="Wang Y."/>
            <person name="Stata M."/>
            <person name="Wang W."/>
            <person name="Stajich J.E."/>
            <person name="White M.M."/>
            <person name="Moncalvo J.M."/>
        </authorList>
    </citation>
    <scope>NUCLEOTIDE SEQUENCE [LARGE SCALE GENOMIC DNA]</scope>
    <source>
        <strain evidence="4 5">SWE-8-4</strain>
    </source>
</reference>
<protein>
    <recommendedName>
        <fullName evidence="6">Protein HGH1 homolog</fullName>
    </recommendedName>
</protein>
<dbReference type="Proteomes" id="UP000245383">
    <property type="component" value="Unassembled WGS sequence"/>
</dbReference>
<comment type="similarity">
    <text evidence="1">Belongs to the HGH1 family.</text>
</comment>
<name>A0A2T9YEK6_9FUNG</name>
<proteinExistence type="inferred from homology"/>
<dbReference type="InterPro" id="IPR007206">
    <property type="entry name" value="Protein_HGH1_C"/>
</dbReference>
<dbReference type="SUPFAM" id="SSF48371">
    <property type="entry name" value="ARM repeat"/>
    <property type="match status" value="1"/>
</dbReference>
<dbReference type="PANTHER" id="PTHR13387">
    <property type="entry name" value="PROTEIN HGH1 HOMOLOG"/>
    <property type="match status" value="1"/>
</dbReference>
<evidence type="ECO:0008006" key="6">
    <source>
        <dbReference type="Google" id="ProtNLM"/>
    </source>
</evidence>
<comment type="caution">
    <text evidence="4">The sequence shown here is derived from an EMBL/GenBank/DDBJ whole genome shotgun (WGS) entry which is preliminary data.</text>
</comment>
<dbReference type="Pfam" id="PF04064">
    <property type="entry name" value="DUF384"/>
    <property type="match status" value="1"/>
</dbReference>
<dbReference type="EMBL" id="MBFR01000239">
    <property type="protein sequence ID" value="PVU90778.1"/>
    <property type="molecule type" value="Genomic_DNA"/>
</dbReference>
<accession>A0A2T9YEK6</accession>
<dbReference type="AlphaFoldDB" id="A0A2T9YEK6"/>
<dbReference type="Pfam" id="PF04063">
    <property type="entry name" value="DUF383"/>
    <property type="match status" value="1"/>
</dbReference>
<dbReference type="PANTHER" id="PTHR13387:SF9">
    <property type="entry name" value="PROTEIN HGH1 HOMOLOG"/>
    <property type="match status" value="1"/>
</dbReference>
<dbReference type="STRING" id="133385.A0A2T9YEK6"/>
<evidence type="ECO:0000313" key="5">
    <source>
        <dbReference type="Proteomes" id="UP000245383"/>
    </source>
</evidence>
<evidence type="ECO:0000259" key="3">
    <source>
        <dbReference type="Pfam" id="PF04064"/>
    </source>
</evidence>
<dbReference type="OrthoDB" id="338814at2759"/>